<evidence type="ECO:0000256" key="1">
    <source>
        <dbReference type="SAM" id="MobiDB-lite"/>
    </source>
</evidence>
<proteinExistence type="predicted"/>
<feature type="non-terminal residue" evidence="2">
    <location>
        <position position="69"/>
    </location>
</feature>
<feature type="region of interest" description="Disordered" evidence="1">
    <location>
        <begin position="1"/>
        <end position="46"/>
    </location>
</feature>
<gene>
    <name evidence="2" type="ORF">TSPGSL018_27026</name>
</gene>
<organism evidence="2">
    <name type="scientific">Tetraselmis sp. GSL018</name>
    <dbReference type="NCBI Taxonomy" id="582737"/>
    <lineage>
        <taxon>Eukaryota</taxon>
        <taxon>Viridiplantae</taxon>
        <taxon>Chlorophyta</taxon>
        <taxon>core chlorophytes</taxon>
        <taxon>Chlorodendrophyceae</taxon>
        <taxon>Chlorodendrales</taxon>
        <taxon>Chlorodendraceae</taxon>
        <taxon>Tetraselmis</taxon>
    </lineage>
</organism>
<sequence>CCLSPSPARYTAKRTGARNDRAPSWRQEGGRAVGGPGKRREGAQAGLDECQSIPVVGRLCHEEKGSWGS</sequence>
<protein>
    <submittedName>
        <fullName evidence="2">Uncharacterized protein</fullName>
    </submittedName>
</protein>
<reference evidence="2" key="1">
    <citation type="submission" date="2014-05" db="EMBL/GenBank/DDBJ databases">
        <title>The transcriptome of the halophilic microalga Tetraselmis sp. GSL018 isolated from the Great Salt Lake, Utah.</title>
        <authorList>
            <person name="Jinkerson R.E."/>
            <person name="D'Adamo S."/>
            <person name="Posewitz M.C."/>
        </authorList>
    </citation>
    <scope>NUCLEOTIDE SEQUENCE</scope>
    <source>
        <strain evidence="2">GSL018</strain>
    </source>
</reference>
<evidence type="ECO:0000313" key="2">
    <source>
        <dbReference type="EMBL" id="JAC61142.1"/>
    </source>
</evidence>
<name>A0A061QKK9_9CHLO</name>
<feature type="non-terminal residue" evidence="2">
    <location>
        <position position="1"/>
    </location>
</feature>
<dbReference type="AlphaFoldDB" id="A0A061QKK9"/>
<dbReference type="EMBL" id="GBEZ01026010">
    <property type="protein sequence ID" value="JAC61142.1"/>
    <property type="molecule type" value="Transcribed_RNA"/>
</dbReference>
<accession>A0A061QKK9</accession>